<feature type="region of interest" description="Disordered" evidence="4">
    <location>
        <begin position="445"/>
        <end position="471"/>
    </location>
</feature>
<dbReference type="RefSeq" id="XP_003385477.1">
    <property type="nucleotide sequence ID" value="XM_003385429.1"/>
</dbReference>
<evidence type="ECO:0000259" key="5">
    <source>
        <dbReference type="PROSITE" id="PS51253"/>
    </source>
</evidence>
<dbReference type="Proteomes" id="UP000007879">
    <property type="component" value="Unassembled WGS sequence"/>
</dbReference>
<dbReference type="PANTHER" id="PTHR19303:SF73">
    <property type="entry name" value="PROTEIN PDC2"/>
    <property type="match status" value="1"/>
</dbReference>
<dbReference type="GO" id="GO:0005634">
    <property type="term" value="C:nucleus"/>
    <property type="evidence" value="ECO:0007669"/>
    <property type="project" value="UniProtKB-SubCell"/>
</dbReference>
<dbReference type="SMART" id="SM00674">
    <property type="entry name" value="CENPB"/>
    <property type="match status" value="1"/>
</dbReference>
<sequence length="564" mass="64070">MASVPGFSCSKKSSTRNELTLKERVDLIDYQKKNPATSSRKLAEIFKCGRTQVLQVLKKKDTIFEQFKSNAPGDRKRKRGTQFEEINDAVFTWYSLARQRNVPISGPKLQEEAMKIAEKLSCSSQFKASNGWLQSFKKHHKLKQLTVSGEAADVSEETVENWHERLKLILAGYKAEDIWNEDETGCFYRALPEKTLAEKKECRGGKKSKDRITVAFFANSAGGKEAPIVIGKHAKPRCFKGLNNIKQPAGIPYYSNQKAWMNTDIMNNVLSTLNQKLGKQKRNILLLLDNVSSHDPALKNKFSNIKVVFLPKNTTSKLQPLDAGIIKNFKVHYRRLLQHTLSKIDTTDLTASAIAKSIDILTAILEVNEEPQVDPFAGLEEEEELDGSPAQEPTLNDLVSQFHDMTAEEYISFDNDLDTCLTFDETGEWRKELRRLACEAPLAKRVATEESDDDEDANANEDDNHEEQQCTRSTIRDFDLVIEVSNDLVQFLSENGMEDVHVQNMFQVRSAWEAAKLKIKLIQTDLKQYFSPEQTHDNLCTSISLSKTIILSLFIYLTIFHMQC</sequence>
<name>A0AAN0ICT9_AMPQE</name>
<dbReference type="Gene3D" id="1.10.10.60">
    <property type="entry name" value="Homeodomain-like"/>
    <property type="match status" value="2"/>
</dbReference>
<evidence type="ECO:0000256" key="3">
    <source>
        <dbReference type="ARBA" id="ARBA00023242"/>
    </source>
</evidence>
<dbReference type="InterPro" id="IPR004875">
    <property type="entry name" value="DDE_SF_endonuclease_dom"/>
</dbReference>
<feature type="domain" description="HTH CENPB-type" evidence="5">
    <location>
        <begin position="74"/>
        <end position="146"/>
    </location>
</feature>
<dbReference type="InterPro" id="IPR007889">
    <property type="entry name" value="HTH_Psq"/>
</dbReference>
<evidence type="ECO:0000256" key="1">
    <source>
        <dbReference type="ARBA" id="ARBA00004123"/>
    </source>
</evidence>
<protein>
    <recommendedName>
        <fullName evidence="5">HTH CENPB-type domain-containing protein</fullName>
    </recommendedName>
</protein>
<comment type="subcellular location">
    <subcellularLocation>
        <location evidence="1">Nucleus</location>
    </subcellularLocation>
</comment>
<reference evidence="6" key="2">
    <citation type="submission" date="2024-06" db="UniProtKB">
        <authorList>
            <consortium name="EnsemblMetazoa"/>
        </authorList>
    </citation>
    <scope>IDENTIFICATION</scope>
</reference>
<keyword evidence="7" id="KW-1185">Reference proteome</keyword>
<reference evidence="7" key="1">
    <citation type="journal article" date="2010" name="Nature">
        <title>The Amphimedon queenslandica genome and the evolution of animal complexity.</title>
        <authorList>
            <person name="Srivastava M."/>
            <person name="Simakov O."/>
            <person name="Chapman J."/>
            <person name="Fahey B."/>
            <person name="Gauthier M.E."/>
            <person name="Mitros T."/>
            <person name="Richards G.S."/>
            <person name="Conaco C."/>
            <person name="Dacre M."/>
            <person name="Hellsten U."/>
            <person name="Larroux C."/>
            <person name="Putnam N.H."/>
            <person name="Stanke M."/>
            <person name="Adamska M."/>
            <person name="Darling A."/>
            <person name="Degnan S.M."/>
            <person name="Oakley T.H."/>
            <person name="Plachetzki D.C."/>
            <person name="Zhai Y."/>
            <person name="Adamski M."/>
            <person name="Calcino A."/>
            <person name="Cummins S.F."/>
            <person name="Goodstein D.M."/>
            <person name="Harris C."/>
            <person name="Jackson D.J."/>
            <person name="Leys S.P."/>
            <person name="Shu S."/>
            <person name="Woodcroft B.J."/>
            <person name="Vervoort M."/>
            <person name="Kosik K.S."/>
            <person name="Manning G."/>
            <person name="Degnan B.M."/>
            <person name="Rokhsar D.S."/>
        </authorList>
    </citation>
    <scope>NUCLEOTIDE SEQUENCE [LARGE SCALE GENOMIC DNA]</scope>
</reference>
<dbReference type="PANTHER" id="PTHR19303">
    <property type="entry name" value="TRANSPOSON"/>
    <property type="match status" value="1"/>
</dbReference>
<accession>A0AAN0ICT9</accession>
<keyword evidence="3" id="KW-0539">Nucleus</keyword>
<dbReference type="InterPro" id="IPR006600">
    <property type="entry name" value="HTH_CenpB_DNA-bd_dom"/>
</dbReference>
<dbReference type="Pfam" id="PF03184">
    <property type="entry name" value="DDE_1"/>
    <property type="match status" value="1"/>
</dbReference>
<keyword evidence="2" id="KW-0238">DNA-binding</keyword>
<dbReference type="AlphaFoldDB" id="A0AAN0ICT9"/>
<dbReference type="Pfam" id="PF04218">
    <property type="entry name" value="CENP-B_N"/>
    <property type="match status" value="1"/>
</dbReference>
<dbReference type="InterPro" id="IPR009057">
    <property type="entry name" value="Homeodomain-like_sf"/>
</dbReference>
<dbReference type="InterPro" id="IPR050863">
    <property type="entry name" value="CenT-Element_Derived"/>
</dbReference>
<evidence type="ECO:0000313" key="7">
    <source>
        <dbReference type="Proteomes" id="UP000007879"/>
    </source>
</evidence>
<feature type="compositionally biased region" description="Acidic residues" evidence="4">
    <location>
        <begin position="449"/>
        <end position="465"/>
    </location>
</feature>
<organism evidence="6 7">
    <name type="scientific">Amphimedon queenslandica</name>
    <name type="common">Sponge</name>
    <dbReference type="NCBI Taxonomy" id="400682"/>
    <lineage>
        <taxon>Eukaryota</taxon>
        <taxon>Metazoa</taxon>
        <taxon>Porifera</taxon>
        <taxon>Demospongiae</taxon>
        <taxon>Heteroscleromorpha</taxon>
        <taxon>Haplosclerida</taxon>
        <taxon>Niphatidae</taxon>
        <taxon>Amphimedon</taxon>
    </lineage>
</organism>
<dbReference type="GeneID" id="100635479"/>
<dbReference type="SUPFAM" id="SSF46689">
    <property type="entry name" value="Homeodomain-like"/>
    <property type="match status" value="1"/>
</dbReference>
<dbReference type="EnsemblMetazoa" id="XM_003385429.1">
    <property type="protein sequence ID" value="XP_003385477.1"/>
    <property type="gene ID" value="LOC100635479"/>
</dbReference>
<evidence type="ECO:0000313" key="6">
    <source>
        <dbReference type="EnsemblMetazoa" id="XP_003385477.1"/>
    </source>
</evidence>
<proteinExistence type="predicted"/>
<dbReference type="PROSITE" id="PS51253">
    <property type="entry name" value="HTH_CENPB"/>
    <property type="match status" value="1"/>
</dbReference>
<dbReference type="Pfam" id="PF03221">
    <property type="entry name" value="HTH_Tnp_Tc5"/>
    <property type="match status" value="1"/>
</dbReference>
<evidence type="ECO:0000256" key="2">
    <source>
        <dbReference type="ARBA" id="ARBA00023125"/>
    </source>
</evidence>
<dbReference type="GO" id="GO:0003677">
    <property type="term" value="F:DNA binding"/>
    <property type="evidence" value="ECO:0007669"/>
    <property type="project" value="UniProtKB-KW"/>
</dbReference>
<evidence type="ECO:0000256" key="4">
    <source>
        <dbReference type="SAM" id="MobiDB-lite"/>
    </source>
</evidence>
<dbReference type="KEGG" id="aqu:100635479"/>